<evidence type="ECO:0000313" key="3">
    <source>
        <dbReference type="Proteomes" id="UP000708208"/>
    </source>
</evidence>
<organism evidence="2 3">
    <name type="scientific">Allacma fusca</name>
    <dbReference type="NCBI Taxonomy" id="39272"/>
    <lineage>
        <taxon>Eukaryota</taxon>
        <taxon>Metazoa</taxon>
        <taxon>Ecdysozoa</taxon>
        <taxon>Arthropoda</taxon>
        <taxon>Hexapoda</taxon>
        <taxon>Collembola</taxon>
        <taxon>Symphypleona</taxon>
        <taxon>Sminthuridae</taxon>
        <taxon>Allacma</taxon>
    </lineage>
</organism>
<proteinExistence type="predicted"/>
<evidence type="ECO:0000259" key="1">
    <source>
        <dbReference type="Pfam" id="PF00646"/>
    </source>
</evidence>
<feature type="non-terminal residue" evidence="2">
    <location>
        <position position="1"/>
    </location>
</feature>
<accession>A0A8J2L6R9</accession>
<dbReference type="Pfam" id="PF00646">
    <property type="entry name" value="F-box"/>
    <property type="match status" value="1"/>
</dbReference>
<comment type="caution">
    <text evidence="2">The sequence shown here is derived from an EMBL/GenBank/DDBJ whole genome shotgun (WGS) entry which is preliminary data.</text>
</comment>
<gene>
    <name evidence="2" type="ORF">AFUS01_LOCUS27261</name>
</gene>
<protein>
    <recommendedName>
        <fullName evidence="1">F-box domain-containing protein</fullName>
    </recommendedName>
</protein>
<reference evidence="2" key="1">
    <citation type="submission" date="2021-06" db="EMBL/GenBank/DDBJ databases">
        <authorList>
            <person name="Hodson N. C."/>
            <person name="Mongue J. A."/>
            <person name="Jaron S. K."/>
        </authorList>
    </citation>
    <scope>NUCLEOTIDE SEQUENCE</scope>
</reference>
<dbReference type="InterPro" id="IPR001810">
    <property type="entry name" value="F-box_dom"/>
</dbReference>
<sequence length="208" mass="23819">GEEPVSISKAMSIYLISDKIFKYLDFSDMLACSGVNKVWNNSARSHLRDDRVCLASIGGHETCRHIKEFKSLVDTSFNPPFNGLKLNLRKLSDECEEHADVAKLHPWLRERMDIKHLSIFWTSVTRCPVERLLQDLIQDPCLESLTVTQLPFNMISLVRLFHIPMPRINSWMPSVRSVSFECVPNDIIIFELIAASPQLKNIHGMILV</sequence>
<feature type="non-terminal residue" evidence="2">
    <location>
        <position position="208"/>
    </location>
</feature>
<keyword evidence="3" id="KW-1185">Reference proteome</keyword>
<evidence type="ECO:0000313" key="2">
    <source>
        <dbReference type="EMBL" id="CAG7816649.1"/>
    </source>
</evidence>
<feature type="domain" description="F-box" evidence="1">
    <location>
        <begin position="18"/>
        <end position="46"/>
    </location>
</feature>
<dbReference type="EMBL" id="CAJVCH010375084">
    <property type="protein sequence ID" value="CAG7816649.1"/>
    <property type="molecule type" value="Genomic_DNA"/>
</dbReference>
<dbReference type="AlphaFoldDB" id="A0A8J2L6R9"/>
<dbReference type="Proteomes" id="UP000708208">
    <property type="component" value="Unassembled WGS sequence"/>
</dbReference>
<name>A0A8J2L6R9_9HEXA</name>